<dbReference type="EC" id="2.1.2.10" evidence="3"/>
<feature type="binding site" evidence="1">
    <location>
        <position position="209"/>
    </location>
    <ligand>
        <name>substrate</name>
    </ligand>
</feature>
<feature type="domain" description="GCVT N-terminal" evidence="2">
    <location>
        <begin position="28"/>
        <end position="251"/>
    </location>
</feature>
<dbReference type="Gene3D" id="3.30.1360.120">
    <property type="entry name" value="Probable tRNA modification gtpase trme, domain 1"/>
    <property type="match status" value="1"/>
</dbReference>
<dbReference type="Pfam" id="PF01571">
    <property type="entry name" value="GCV_T"/>
    <property type="match status" value="1"/>
</dbReference>
<dbReference type="GO" id="GO:0032259">
    <property type="term" value="P:methylation"/>
    <property type="evidence" value="ECO:0007669"/>
    <property type="project" value="UniProtKB-KW"/>
</dbReference>
<dbReference type="PANTHER" id="PTHR43757:SF2">
    <property type="entry name" value="AMINOMETHYLTRANSFERASE, MITOCHONDRIAL"/>
    <property type="match status" value="1"/>
</dbReference>
<dbReference type="PANTHER" id="PTHR43757">
    <property type="entry name" value="AMINOMETHYLTRANSFERASE"/>
    <property type="match status" value="1"/>
</dbReference>
<evidence type="ECO:0000313" key="3">
    <source>
        <dbReference type="EMBL" id="SPF80214.1"/>
    </source>
</evidence>
<dbReference type="AlphaFoldDB" id="A0A2R8AWG9"/>
<dbReference type="RefSeq" id="WP_108886086.1">
    <property type="nucleotide sequence ID" value="NZ_OMOJ01000003.1"/>
</dbReference>
<evidence type="ECO:0000313" key="4">
    <source>
        <dbReference type="Proteomes" id="UP000244904"/>
    </source>
</evidence>
<dbReference type="GO" id="GO:0008168">
    <property type="term" value="F:methyltransferase activity"/>
    <property type="evidence" value="ECO:0007669"/>
    <property type="project" value="UniProtKB-KW"/>
</dbReference>
<proteinExistence type="predicted"/>
<gene>
    <name evidence="3" type="primary">gcvT_2</name>
    <name evidence="3" type="ORF">PRI8871_02020</name>
</gene>
<organism evidence="3 4">
    <name type="scientific">Pseudoprimorskyibacter insulae</name>
    <dbReference type="NCBI Taxonomy" id="1695997"/>
    <lineage>
        <taxon>Bacteria</taxon>
        <taxon>Pseudomonadati</taxon>
        <taxon>Pseudomonadota</taxon>
        <taxon>Alphaproteobacteria</taxon>
        <taxon>Rhodobacterales</taxon>
        <taxon>Paracoccaceae</taxon>
        <taxon>Pseudoprimorskyibacter</taxon>
    </lineage>
</organism>
<dbReference type="Proteomes" id="UP000244904">
    <property type="component" value="Unassembled WGS sequence"/>
</dbReference>
<dbReference type="GO" id="GO:0005829">
    <property type="term" value="C:cytosol"/>
    <property type="evidence" value="ECO:0007669"/>
    <property type="project" value="TreeGrafter"/>
</dbReference>
<sequence>MTRSLEDKLKDYDSPAQMLQNAQIGKYVYPIPAEFSNWVDEQLAWRNTAVLFDQSVHMTDLYVKGPDTIRLLSDLAVNSFKGFGRNKAKQIVCCNEDGYLIGDSILFGLEDDEVNIVGRPNIPNWVQYHAETGGYDVEVFRDERRLDAPDAPRRTYRYEVQGPNAMAILEAVNEGGPLVTKFFNMGEITIAGCKARTLSHGMGGQKGLELWGPYEDGPKVKAALVEAGKAYGMRQAGARAYATVAMESGWIPSPLPAIYTGASTKGFREWLTDRSFEAVASIGGSYQSGDVTDYYLTPWDLDYHRVIKFDHDFIGRAALEKMTEAGGHRTKVTLVWDKESILEIFGGLMDVDGLPPKLMEMPAGHYAAHPYDAVTLNGAGVGISTYPVYTANERAWISLAVVNGDLAAPGTKVNVLWGEADGGTGKPVVERHRQMTVGATVQPWPIHTASRMEYRKQD</sequence>
<dbReference type="EMBL" id="OMOJ01000003">
    <property type="protein sequence ID" value="SPF80214.1"/>
    <property type="molecule type" value="Genomic_DNA"/>
</dbReference>
<accession>A0A2R8AWG9</accession>
<keyword evidence="3" id="KW-0808">Transferase</keyword>
<dbReference type="OrthoDB" id="9772660at2"/>
<name>A0A2R8AWG9_9RHOB</name>
<dbReference type="InterPro" id="IPR028896">
    <property type="entry name" value="GcvT/YgfZ/DmdA"/>
</dbReference>
<dbReference type="SUPFAM" id="SSF103025">
    <property type="entry name" value="Folate-binding domain"/>
    <property type="match status" value="1"/>
</dbReference>
<protein>
    <submittedName>
        <fullName evidence="3">Aminomethyltransferase</fullName>
        <ecNumber evidence="3">2.1.2.10</ecNumber>
    </submittedName>
</protein>
<evidence type="ECO:0000256" key="1">
    <source>
        <dbReference type="PIRSR" id="PIRSR006487-1"/>
    </source>
</evidence>
<evidence type="ECO:0000259" key="2">
    <source>
        <dbReference type="Pfam" id="PF01571"/>
    </source>
</evidence>
<dbReference type="GO" id="GO:0004047">
    <property type="term" value="F:aminomethyltransferase activity"/>
    <property type="evidence" value="ECO:0007669"/>
    <property type="project" value="UniProtKB-EC"/>
</dbReference>
<reference evidence="4" key="1">
    <citation type="submission" date="2018-03" db="EMBL/GenBank/DDBJ databases">
        <authorList>
            <person name="Rodrigo-Torres L."/>
            <person name="Arahal R. D."/>
            <person name="Lucena T."/>
        </authorList>
    </citation>
    <scope>NUCLEOTIDE SEQUENCE [LARGE SCALE GENOMIC DNA]</scope>
    <source>
        <strain evidence="4">CECT 8871</strain>
    </source>
</reference>
<dbReference type="InterPro" id="IPR027266">
    <property type="entry name" value="TrmE/GcvT-like"/>
</dbReference>
<dbReference type="InterPro" id="IPR006222">
    <property type="entry name" value="GCVT_N"/>
</dbReference>
<keyword evidence="4" id="KW-1185">Reference proteome</keyword>
<keyword evidence="3" id="KW-0489">Methyltransferase</keyword>